<feature type="region of interest" description="Disordered" evidence="4">
    <location>
        <begin position="1"/>
        <end position="92"/>
    </location>
</feature>
<dbReference type="GO" id="GO:0005524">
    <property type="term" value="F:ATP binding"/>
    <property type="evidence" value="ECO:0007669"/>
    <property type="project" value="UniProtKB-KW"/>
</dbReference>
<comment type="caution">
    <text evidence="7">The sequence shown here is derived from an EMBL/GenBank/DDBJ whole genome shotgun (WGS) entry which is preliminary data.</text>
</comment>
<dbReference type="AlphaFoldDB" id="A0A495Y1J3"/>
<evidence type="ECO:0000256" key="1">
    <source>
        <dbReference type="ARBA" id="ARBA00022741"/>
    </source>
</evidence>
<comment type="similarity">
    <text evidence="3">Belongs to the MoxR family.</text>
</comment>
<proteinExistence type="inferred from homology"/>
<dbReference type="InterPro" id="IPR050764">
    <property type="entry name" value="CbbQ/NirQ/NorQ/GpvN"/>
</dbReference>
<gene>
    <name evidence="7" type="ORF">DFJ68_1256</name>
</gene>
<dbReference type="Pfam" id="PF07726">
    <property type="entry name" value="AAA_3"/>
    <property type="match status" value="1"/>
</dbReference>
<evidence type="ECO:0000313" key="7">
    <source>
        <dbReference type="EMBL" id="RKT77828.1"/>
    </source>
</evidence>
<keyword evidence="2" id="KW-0067">ATP-binding</keyword>
<evidence type="ECO:0000256" key="2">
    <source>
        <dbReference type="ARBA" id="ARBA00022840"/>
    </source>
</evidence>
<dbReference type="FunFam" id="3.40.50.300:FF:000640">
    <property type="entry name" value="MoxR family ATPase"/>
    <property type="match status" value="1"/>
</dbReference>
<evidence type="ECO:0000256" key="4">
    <source>
        <dbReference type="SAM" id="MobiDB-lite"/>
    </source>
</evidence>
<dbReference type="Gene3D" id="3.40.50.300">
    <property type="entry name" value="P-loop containing nucleotide triphosphate hydrolases"/>
    <property type="match status" value="1"/>
</dbReference>
<reference evidence="7 8" key="1">
    <citation type="submission" date="2018-10" db="EMBL/GenBank/DDBJ databases">
        <title>Sequencing the genomes of 1000 actinobacteria strains.</title>
        <authorList>
            <person name="Klenk H.-P."/>
        </authorList>
    </citation>
    <scope>NUCLEOTIDE SEQUENCE [LARGE SCALE GENOMIC DNA]</scope>
    <source>
        <strain evidence="7 8">DSM 44267</strain>
    </source>
</reference>
<evidence type="ECO:0000256" key="3">
    <source>
        <dbReference type="ARBA" id="ARBA00061607"/>
    </source>
</evidence>
<dbReference type="InterPro" id="IPR041628">
    <property type="entry name" value="ChlI/MoxR_AAA_lid"/>
</dbReference>
<dbReference type="Gene3D" id="1.10.8.80">
    <property type="entry name" value="Magnesium chelatase subunit I, C-Terminal domain"/>
    <property type="match status" value="1"/>
</dbReference>
<dbReference type="Proteomes" id="UP000278440">
    <property type="component" value="Unassembled WGS sequence"/>
</dbReference>
<dbReference type="GO" id="GO:0016887">
    <property type="term" value="F:ATP hydrolysis activity"/>
    <property type="evidence" value="ECO:0007669"/>
    <property type="project" value="InterPro"/>
</dbReference>
<feature type="domain" description="ChlI/MoxR AAA lid" evidence="6">
    <location>
        <begin position="361"/>
        <end position="427"/>
    </location>
</feature>
<dbReference type="Pfam" id="PF17863">
    <property type="entry name" value="AAA_lid_2"/>
    <property type="match status" value="1"/>
</dbReference>
<sequence length="436" mass="46701">MSQGSTTDAADGHDRHFAVDVPASGAGSQPLTRPERPLEEQPPPQPAGTPATGRRDDVGTRGGGSEGPGSPASGEVREVADATGTDGASEADEAVAALDVRPETTVPGATAYLQQDELDWAAERIRRVSEAFTAKVVGQARLQETLLIALLTGGHVLLESVPGLAKTTAAQTLAEAVGGRFHRIQCTPDLLPSDIVGTQVYNQHSGTFETQLGPVHANVVLLDEINRSSAKTQSAMLEAMQERQTSIGDRTYPLPDPFLVLATQNPIEQEGTYPLPEAQMDRFMLKDVLDYPSPAEEAEVLRRIDSGVFAAQPHPVVSLDDVSRLRRLASRVYVDPAIVNYIVGITYVTRHPRDYVEPRLAGYVEFGASPRASIAFASAARARALVDGRNHVVPDDVKALTHRVLRHRVTLGFEAAADEVAVEQVVDAMVNGIRTP</sequence>
<dbReference type="CDD" id="cd00009">
    <property type="entry name" value="AAA"/>
    <property type="match status" value="1"/>
</dbReference>
<feature type="domain" description="ATPase AAA-3" evidence="5">
    <location>
        <begin position="155"/>
        <end position="285"/>
    </location>
</feature>
<dbReference type="EMBL" id="RBXT01000001">
    <property type="protein sequence ID" value="RKT77828.1"/>
    <property type="molecule type" value="Genomic_DNA"/>
</dbReference>
<dbReference type="PANTHER" id="PTHR42759:SF1">
    <property type="entry name" value="MAGNESIUM-CHELATASE SUBUNIT CHLD"/>
    <property type="match status" value="1"/>
</dbReference>
<protein>
    <submittedName>
        <fullName evidence="7">MoxR-like ATPase</fullName>
    </submittedName>
</protein>
<evidence type="ECO:0000313" key="8">
    <source>
        <dbReference type="Proteomes" id="UP000278440"/>
    </source>
</evidence>
<accession>A0A495Y1J3</accession>
<keyword evidence="1" id="KW-0547">Nucleotide-binding</keyword>
<name>A0A495Y1J3_9MICO</name>
<keyword evidence="8" id="KW-1185">Reference proteome</keyword>
<organism evidence="7 8">
    <name type="scientific">Terracoccus luteus</name>
    <dbReference type="NCBI Taxonomy" id="53356"/>
    <lineage>
        <taxon>Bacteria</taxon>
        <taxon>Bacillati</taxon>
        <taxon>Actinomycetota</taxon>
        <taxon>Actinomycetes</taxon>
        <taxon>Micrococcales</taxon>
        <taxon>Intrasporangiaceae</taxon>
        <taxon>Terracoccus</taxon>
    </lineage>
</organism>
<evidence type="ECO:0000259" key="6">
    <source>
        <dbReference type="Pfam" id="PF17863"/>
    </source>
</evidence>
<dbReference type="InterPro" id="IPR011703">
    <property type="entry name" value="ATPase_AAA-3"/>
</dbReference>
<dbReference type="SUPFAM" id="SSF52540">
    <property type="entry name" value="P-loop containing nucleoside triphosphate hydrolases"/>
    <property type="match status" value="1"/>
</dbReference>
<dbReference type="InterPro" id="IPR027417">
    <property type="entry name" value="P-loop_NTPase"/>
</dbReference>
<evidence type="ECO:0000259" key="5">
    <source>
        <dbReference type="Pfam" id="PF07726"/>
    </source>
</evidence>
<dbReference type="PANTHER" id="PTHR42759">
    <property type="entry name" value="MOXR FAMILY PROTEIN"/>
    <property type="match status" value="1"/>
</dbReference>